<dbReference type="PANTHER" id="PTHR35011:SF11">
    <property type="entry name" value="TRAP TRANSPORTER SMALL PERMEASE PROTEIN"/>
    <property type="match status" value="1"/>
</dbReference>
<evidence type="ECO:0000256" key="6">
    <source>
        <dbReference type="ARBA" id="ARBA00022989"/>
    </source>
</evidence>
<comment type="similarity">
    <text evidence="8">Belongs to the TRAP transporter small permease family.</text>
</comment>
<comment type="subcellular location">
    <subcellularLocation>
        <location evidence="1">Cell inner membrane</location>
        <topology evidence="1">Multi-pass membrane protein</topology>
    </subcellularLocation>
</comment>
<evidence type="ECO:0000256" key="4">
    <source>
        <dbReference type="ARBA" id="ARBA00022519"/>
    </source>
</evidence>
<proteinExistence type="inferred from homology"/>
<evidence type="ECO:0000313" key="12">
    <source>
        <dbReference type="Proteomes" id="UP000568839"/>
    </source>
</evidence>
<keyword evidence="5 9" id="KW-0812">Transmembrane</keyword>
<evidence type="ECO:0000259" key="10">
    <source>
        <dbReference type="Pfam" id="PF04290"/>
    </source>
</evidence>
<keyword evidence="7 9" id="KW-0472">Membrane</keyword>
<keyword evidence="4" id="KW-0997">Cell inner membrane</keyword>
<sequence>MMKVFMNGVEYVFLRVAALFFLVFVFCIILQVVSRYVPGISFLWAAEVATYAFIWTIFLGGAVMVRLREHFSIDFLFERLQGFRLLMVQIVSHVLVLGFGLVMVFHGTALTAQFWTWTVNTLPQLQQGFVWMALPVSGVAIIVFAAGNIMEDVQMYKGGSRQ</sequence>
<dbReference type="GO" id="GO:0005886">
    <property type="term" value="C:plasma membrane"/>
    <property type="evidence" value="ECO:0007669"/>
    <property type="project" value="UniProtKB-SubCell"/>
</dbReference>
<gene>
    <name evidence="11" type="ORF">HNR44_001969</name>
</gene>
<evidence type="ECO:0000256" key="7">
    <source>
        <dbReference type="ARBA" id="ARBA00023136"/>
    </source>
</evidence>
<evidence type="ECO:0000256" key="9">
    <source>
        <dbReference type="SAM" id="Phobius"/>
    </source>
</evidence>
<dbReference type="InterPro" id="IPR007387">
    <property type="entry name" value="TRAP_DctQ"/>
</dbReference>
<evidence type="ECO:0000256" key="2">
    <source>
        <dbReference type="ARBA" id="ARBA00022448"/>
    </source>
</evidence>
<reference evidence="11 12" key="1">
    <citation type="submission" date="2020-08" db="EMBL/GenBank/DDBJ databases">
        <title>Genomic Encyclopedia of Type Strains, Phase IV (KMG-IV): sequencing the most valuable type-strain genomes for metagenomic binning, comparative biology and taxonomic classification.</title>
        <authorList>
            <person name="Goeker M."/>
        </authorList>
    </citation>
    <scope>NUCLEOTIDE SEQUENCE [LARGE SCALE GENOMIC DNA]</scope>
    <source>
        <strain evidence="11 12">DSM 21769</strain>
    </source>
</reference>
<organism evidence="11 12">
    <name type="scientific">Geomicrobium halophilum</name>
    <dbReference type="NCBI Taxonomy" id="549000"/>
    <lineage>
        <taxon>Bacteria</taxon>
        <taxon>Bacillati</taxon>
        <taxon>Bacillota</taxon>
        <taxon>Bacilli</taxon>
        <taxon>Bacillales</taxon>
        <taxon>Geomicrobium</taxon>
    </lineage>
</organism>
<feature type="transmembrane region" description="Helical" evidence="9">
    <location>
        <begin position="129"/>
        <end position="150"/>
    </location>
</feature>
<keyword evidence="2" id="KW-0813">Transport</keyword>
<dbReference type="EMBL" id="JACHHJ010000002">
    <property type="protein sequence ID" value="MBB6449991.1"/>
    <property type="molecule type" value="Genomic_DNA"/>
</dbReference>
<dbReference type="InterPro" id="IPR055348">
    <property type="entry name" value="DctQ"/>
</dbReference>
<keyword evidence="12" id="KW-1185">Reference proteome</keyword>
<feature type="domain" description="Tripartite ATP-independent periplasmic transporters DctQ component" evidence="10">
    <location>
        <begin position="25"/>
        <end position="154"/>
    </location>
</feature>
<evidence type="ECO:0000313" key="11">
    <source>
        <dbReference type="EMBL" id="MBB6449991.1"/>
    </source>
</evidence>
<dbReference type="GO" id="GO:0015740">
    <property type="term" value="P:C4-dicarboxylate transport"/>
    <property type="evidence" value="ECO:0007669"/>
    <property type="project" value="TreeGrafter"/>
</dbReference>
<feature type="transmembrane region" description="Helical" evidence="9">
    <location>
        <begin position="39"/>
        <end position="65"/>
    </location>
</feature>
<evidence type="ECO:0000256" key="8">
    <source>
        <dbReference type="ARBA" id="ARBA00038436"/>
    </source>
</evidence>
<accession>A0A841PUL2</accession>
<dbReference type="Proteomes" id="UP000568839">
    <property type="component" value="Unassembled WGS sequence"/>
</dbReference>
<evidence type="ECO:0000256" key="1">
    <source>
        <dbReference type="ARBA" id="ARBA00004429"/>
    </source>
</evidence>
<feature type="transmembrane region" description="Helical" evidence="9">
    <location>
        <begin position="12"/>
        <end position="33"/>
    </location>
</feature>
<keyword evidence="3" id="KW-1003">Cell membrane</keyword>
<evidence type="ECO:0000256" key="3">
    <source>
        <dbReference type="ARBA" id="ARBA00022475"/>
    </source>
</evidence>
<protein>
    <submittedName>
        <fullName evidence="11">TRAP-type C4-dicarboxylate transport system permease small subunit</fullName>
    </submittedName>
</protein>
<comment type="caution">
    <text evidence="11">The sequence shown here is derived from an EMBL/GenBank/DDBJ whole genome shotgun (WGS) entry which is preliminary data.</text>
</comment>
<keyword evidence="6 9" id="KW-1133">Transmembrane helix</keyword>
<dbReference type="AlphaFoldDB" id="A0A841PUL2"/>
<name>A0A841PUL2_9BACL</name>
<feature type="transmembrane region" description="Helical" evidence="9">
    <location>
        <begin position="86"/>
        <end position="109"/>
    </location>
</feature>
<dbReference type="PANTHER" id="PTHR35011">
    <property type="entry name" value="2,3-DIKETO-L-GULONATE TRAP TRANSPORTER SMALL PERMEASE PROTEIN YIAM"/>
    <property type="match status" value="1"/>
</dbReference>
<dbReference type="GO" id="GO:0022857">
    <property type="term" value="F:transmembrane transporter activity"/>
    <property type="evidence" value="ECO:0007669"/>
    <property type="project" value="TreeGrafter"/>
</dbReference>
<dbReference type="Pfam" id="PF04290">
    <property type="entry name" value="DctQ"/>
    <property type="match status" value="1"/>
</dbReference>
<evidence type="ECO:0000256" key="5">
    <source>
        <dbReference type="ARBA" id="ARBA00022692"/>
    </source>
</evidence>